<dbReference type="PROSITE" id="PS00903">
    <property type="entry name" value="CYT_DCMP_DEAMINASES_1"/>
    <property type="match status" value="1"/>
</dbReference>
<dbReference type="Proteomes" id="UP001372338">
    <property type="component" value="Unassembled WGS sequence"/>
</dbReference>
<dbReference type="GO" id="GO:0008270">
    <property type="term" value="F:zinc ion binding"/>
    <property type="evidence" value="ECO:0007669"/>
    <property type="project" value="InterPro"/>
</dbReference>
<dbReference type="FunFam" id="3.40.140.10:FF:000011">
    <property type="entry name" value="tRNA-specific adenosine deaminase"/>
    <property type="match status" value="1"/>
</dbReference>
<protein>
    <recommendedName>
        <fullName evidence="5">CMP/dCMP-type deaminase domain-containing protein</fullName>
    </recommendedName>
</protein>
<dbReference type="CDD" id="cd01285">
    <property type="entry name" value="nucleoside_deaminase"/>
    <property type="match status" value="1"/>
</dbReference>
<dbReference type="SUPFAM" id="SSF53927">
    <property type="entry name" value="Cytidine deaminase-like"/>
    <property type="match status" value="1"/>
</dbReference>
<keyword evidence="7" id="KW-1185">Reference proteome</keyword>
<proteinExistence type="inferred from homology"/>
<evidence type="ECO:0000313" key="7">
    <source>
        <dbReference type="Proteomes" id="UP001372338"/>
    </source>
</evidence>
<dbReference type="EMBL" id="JAYWIO010000004">
    <property type="protein sequence ID" value="KAK7266565.1"/>
    <property type="molecule type" value="Genomic_DNA"/>
</dbReference>
<keyword evidence="2" id="KW-0479">Metal-binding</keyword>
<dbReference type="InterPro" id="IPR016193">
    <property type="entry name" value="Cytidine_deaminase-like"/>
</dbReference>
<reference evidence="6 7" key="1">
    <citation type="submission" date="2024-01" db="EMBL/GenBank/DDBJ databases">
        <title>The genomes of 5 underutilized Papilionoideae crops provide insights into root nodulation and disease resistanc.</title>
        <authorList>
            <person name="Yuan L."/>
        </authorList>
    </citation>
    <scope>NUCLEOTIDE SEQUENCE [LARGE SCALE GENOMIC DNA]</scope>
    <source>
        <strain evidence="6">ZHUSHIDOU_FW_LH</strain>
        <tissue evidence="6">Leaf</tissue>
    </source>
</reference>
<keyword evidence="3" id="KW-0378">Hydrolase</keyword>
<feature type="domain" description="CMP/dCMP-type deaminase" evidence="5">
    <location>
        <begin position="50"/>
        <end position="164"/>
    </location>
</feature>
<dbReference type="InterPro" id="IPR002125">
    <property type="entry name" value="CMP_dCMP_dom"/>
</dbReference>
<dbReference type="Gene3D" id="3.40.140.10">
    <property type="entry name" value="Cytidine Deaminase, domain 2"/>
    <property type="match status" value="1"/>
</dbReference>
<accession>A0AAN9F3H2</accession>
<comment type="caution">
    <text evidence="6">The sequence shown here is derived from an EMBL/GenBank/DDBJ whole genome shotgun (WGS) entry which is preliminary data.</text>
</comment>
<comment type="similarity">
    <text evidence="1">Belongs to the cytidine and deoxycytidylate deaminase family.</text>
</comment>
<evidence type="ECO:0000256" key="2">
    <source>
        <dbReference type="ARBA" id="ARBA00022723"/>
    </source>
</evidence>
<evidence type="ECO:0000313" key="6">
    <source>
        <dbReference type="EMBL" id="KAK7266565.1"/>
    </source>
</evidence>
<dbReference type="InterPro" id="IPR016192">
    <property type="entry name" value="APOBEC/CMP_deaminase_Zn-bd"/>
</dbReference>
<keyword evidence="4" id="KW-0862">Zinc</keyword>
<dbReference type="GO" id="GO:0006152">
    <property type="term" value="P:purine nucleoside catabolic process"/>
    <property type="evidence" value="ECO:0007669"/>
    <property type="project" value="TreeGrafter"/>
</dbReference>
<dbReference type="PANTHER" id="PTHR11079">
    <property type="entry name" value="CYTOSINE DEAMINASE FAMILY MEMBER"/>
    <property type="match status" value="1"/>
</dbReference>
<sequence>MEDDASPAAATATVLEAKDGNLSVASELSDHQEVITLLVLFSPVILAVLDRDDRFLIKAVEEAYKGYECGDGRPFGAVLVRNDKVLVSCHNMVKRNKDPSAHAEITAIREACQKLNQIDLSNCELYASCEPCPMCLGAIRFSRIKRLFYGAKAESAIAAGFSSKDSDLEIKKADGISAEIAEQVFENIKA</sequence>
<evidence type="ECO:0000259" key="5">
    <source>
        <dbReference type="PROSITE" id="PS51747"/>
    </source>
</evidence>
<evidence type="ECO:0000256" key="1">
    <source>
        <dbReference type="ARBA" id="ARBA00006576"/>
    </source>
</evidence>
<evidence type="ECO:0000256" key="4">
    <source>
        <dbReference type="ARBA" id="ARBA00022833"/>
    </source>
</evidence>
<name>A0AAN9F3H2_CROPI</name>
<evidence type="ECO:0000256" key="3">
    <source>
        <dbReference type="ARBA" id="ARBA00022801"/>
    </source>
</evidence>
<organism evidence="6 7">
    <name type="scientific">Crotalaria pallida</name>
    <name type="common">Smooth rattlebox</name>
    <name type="synonym">Crotalaria striata</name>
    <dbReference type="NCBI Taxonomy" id="3830"/>
    <lineage>
        <taxon>Eukaryota</taxon>
        <taxon>Viridiplantae</taxon>
        <taxon>Streptophyta</taxon>
        <taxon>Embryophyta</taxon>
        <taxon>Tracheophyta</taxon>
        <taxon>Spermatophyta</taxon>
        <taxon>Magnoliopsida</taxon>
        <taxon>eudicotyledons</taxon>
        <taxon>Gunneridae</taxon>
        <taxon>Pentapetalae</taxon>
        <taxon>rosids</taxon>
        <taxon>fabids</taxon>
        <taxon>Fabales</taxon>
        <taxon>Fabaceae</taxon>
        <taxon>Papilionoideae</taxon>
        <taxon>50 kb inversion clade</taxon>
        <taxon>genistoids sensu lato</taxon>
        <taxon>core genistoids</taxon>
        <taxon>Crotalarieae</taxon>
        <taxon>Crotalaria</taxon>
    </lineage>
</organism>
<dbReference type="GO" id="GO:0047974">
    <property type="term" value="F:guanosine deaminase activity"/>
    <property type="evidence" value="ECO:0007669"/>
    <property type="project" value="TreeGrafter"/>
</dbReference>
<gene>
    <name evidence="6" type="ORF">RIF29_19213</name>
</gene>
<dbReference type="PANTHER" id="PTHR11079:SF200">
    <property type="entry name" value="CYTIDINE_DEOXYCYTIDYLATE DEAMINASE FAMILY PROTEIN"/>
    <property type="match status" value="1"/>
</dbReference>
<dbReference type="Pfam" id="PF00383">
    <property type="entry name" value="dCMP_cyt_deam_1"/>
    <property type="match status" value="1"/>
</dbReference>
<dbReference type="AlphaFoldDB" id="A0AAN9F3H2"/>
<dbReference type="PROSITE" id="PS51747">
    <property type="entry name" value="CYT_DCMP_DEAMINASES_2"/>
    <property type="match status" value="1"/>
</dbReference>